<feature type="transmembrane region" description="Helical" evidence="1">
    <location>
        <begin position="119"/>
        <end position="140"/>
    </location>
</feature>
<feature type="transmembrane region" description="Helical" evidence="1">
    <location>
        <begin position="26"/>
        <end position="51"/>
    </location>
</feature>
<dbReference type="InterPro" id="IPR010390">
    <property type="entry name" value="ABC-2_transporter-like"/>
</dbReference>
<feature type="transmembrane region" description="Helical" evidence="1">
    <location>
        <begin position="205"/>
        <end position="224"/>
    </location>
</feature>
<keyword evidence="1" id="KW-0472">Membrane</keyword>
<dbReference type="Pfam" id="PF06182">
    <property type="entry name" value="ABC2_membrane_6"/>
    <property type="match status" value="1"/>
</dbReference>
<dbReference type="PANTHER" id="PTHR36833:SF1">
    <property type="entry name" value="INTEGRAL MEMBRANE TRANSPORT PROTEIN"/>
    <property type="match status" value="1"/>
</dbReference>
<protein>
    <submittedName>
        <fullName evidence="2">ABC transporter permease</fullName>
    </submittedName>
</protein>
<proteinExistence type="predicted"/>
<dbReference type="Proteomes" id="UP001499967">
    <property type="component" value="Unassembled WGS sequence"/>
</dbReference>
<reference evidence="3" key="1">
    <citation type="journal article" date="2019" name="Int. J. Syst. Evol. Microbiol.">
        <title>The Global Catalogue of Microorganisms (GCM) 10K type strain sequencing project: providing services to taxonomists for standard genome sequencing and annotation.</title>
        <authorList>
            <consortium name="The Broad Institute Genomics Platform"/>
            <consortium name="The Broad Institute Genome Sequencing Center for Infectious Disease"/>
            <person name="Wu L."/>
            <person name="Ma J."/>
        </authorList>
    </citation>
    <scope>NUCLEOTIDE SEQUENCE [LARGE SCALE GENOMIC DNA]</scope>
    <source>
        <strain evidence="3">JCM 11117</strain>
    </source>
</reference>
<name>A0ABP4B968_9PSEU</name>
<gene>
    <name evidence="2" type="ORF">GCM10009559_46930</name>
</gene>
<dbReference type="RefSeq" id="WP_343943679.1">
    <property type="nucleotide sequence ID" value="NZ_BAAAHP010000139.1"/>
</dbReference>
<feature type="transmembrane region" description="Helical" evidence="1">
    <location>
        <begin position="146"/>
        <end position="174"/>
    </location>
</feature>
<organism evidence="2 3">
    <name type="scientific">Pseudonocardia zijingensis</name>
    <dbReference type="NCBI Taxonomy" id="153376"/>
    <lineage>
        <taxon>Bacteria</taxon>
        <taxon>Bacillati</taxon>
        <taxon>Actinomycetota</taxon>
        <taxon>Actinomycetes</taxon>
        <taxon>Pseudonocardiales</taxon>
        <taxon>Pseudonocardiaceae</taxon>
        <taxon>Pseudonocardia</taxon>
    </lineage>
</organism>
<dbReference type="EMBL" id="BAAAHP010000139">
    <property type="protein sequence ID" value="GAA0947694.1"/>
    <property type="molecule type" value="Genomic_DNA"/>
</dbReference>
<evidence type="ECO:0000256" key="1">
    <source>
        <dbReference type="SAM" id="Phobius"/>
    </source>
</evidence>
<sequence>MADRQRIYLRIIGSRVRGQLTYRTSFALDVIAQFLGQSIELVAILVLFTQVTALGGFSAPEVLLLYGLAATAFGLADLTVGQVEELATFIRTGEFDVMLLRPLGTLPQLLSADVALKRIGRVASGLLVLGWSLATLDLPWTPARALLAVIAPISGAVIISAIFVAANSVSFWIVDGREMANSFTYGSSFSTSYPITIYGPWLRRALCYAVPAAFVGYFPALGLLGRPDPLGLPAALQWSSPLVAVIAVAVAGWIWRAGVRHYQGTGS</sequence>
<keyword evidence="1" id="KW-0812">Transmembrane</keyword>
<keyword evidence="3" id="KW-1185">Reference proteome</keyword>
<evidence type="ECO:0000313" key="2">
    <source>
        <dbReference type="EMBL" id="GAA0947694.1"/>
    </source>
</evidence>
<accession>A0ABP4B968</accession>
<keyword evidence="1" id="KW-1133">Transmembrane helix</keyword>
<feature type="transmembrane region" description="Helical" evidence="1">
    <location>
        <begin position="63"/>
        <end position="81"/>
    </location>
</feature>
<dbReference type="PANTHER" id="PTHR36833">
    <property type="entry name" value="SLR0610 PROTEIN-RELATED"/>
    <property type="match status" value="1"/>
</dbReference>
<evidence type="ECO:0000313" key="3">
    <source>
        <dbReference type="Proteomes" id="UP001499967"/>
    </source>
</evidence>
<comment type="caution">
    <text evidence="2">The sequence shown here is derived from an EMBL/GenBank/DDBJ whole genome shotgun (WGS) entry which is preliminary data.</text>
</comment>
<feature type="transmembrane region" description="Helical" evidence="1">
    <location>
        <begin position="236"/>
        <end position="255"/>
    </location>
</feature>